<evidence type="ECO:0000313" key="2">
    <source>
        <dbReference type="EMBL" id="PIP30157.1"/>
    </source>
</evidence>
<dbReference type="Proteomes" id="UP000228812">
    <property type="component" value="Unassembled WGS sequence"/>
</dbReference>
<evidence type="ECO:0000313" key="3">
    <source>
        <dbReference type="Proteomes" id="UP000228812"/>
    </source>
</evidence>
<reference evidence="2 3" key="1">
    <citation type="submission" date="2017-09" db="EMBL/GenBank/DDBJ databases">
        <title>Depth-based differentiation of microbial function through sediment-hosted aquifers and enrichment of novel symbionts in the deep terrestrial subsurface.</title>
        <authorList>
            <person name="Probst A.J."/>
            <person name="Ladd B."/>
            <person name="Jarett J.K."/>
            <person name="Geller-Mcgrath D.E."/>
            <person name="Sieber C.M."/>
            <person name="Emerson J.B."/>
            <person name="Anantharaman K."/>
            <person name="Thomas B.C."/>
            <person name="Malmstrom R."/>
            <person name="Stieglmeier M."/>
            <person name="Klingl A."/>
            <person name="Woyke T."/>
            <person name="Ryan C.M."/>
            <person name="Banfield J.F."/>
        </authorList>
    </citation>
    <scope>NUCLEOTIDE SEQUENCE [LARGE SCALE GENOMIC DNA]</scope>
    <source>
        <strain evidence="2">CG23_combo_of_CG06-09_8_20_14_all_54_14</strain>
    </source>
</reference>
<dbReference type="AlphaFoldDB" id="A0A2G9ZAI0"/>
<keyword evidence="1" id="KW-1133">Transmembrane helix</keyword>
<name>A0A2G9ZAI0_9BACT</name>
<organism evidence="2 3">
    <name type="scientific">Candidatus Jorgensenbacteria bacterium CG23_combo_of_CG06-09_8_20_14_all_54_14</name>
    <dbReference type="NCBI Taxonomy" id="1974595"/>
    <lineage>
        <taxon>Bacteria</taxon>
        <taxon>Candidatus Joergenseniibacteriota</taxon>
    </lineage>
</organism>
<gene>
    <name evidence="2" type="ORF">COX26_00165</name>
</gene>
<accession>A0A2G9ZAI0</accession>
<keyword evidence="1" id="KW-0472">Membrane</keyword>
<sequence>MRLETFRLNPEPKLAHGSGLGAGQAPRHCSGQATLSFILLVSGVVLEVAVAGSFITYFLNSAGFGERLSARALAAAQAGVGDATLQVVRNKEFVTAGTATYTFAVGSDTASVSISRATDSAADTYLYTITVTGVAGSRERRLAARMAVNRTTGLAELQEVREQSVD</sequence>
<protein>
    <submittedName>
        <fullName evidence="2">Uncharacterized protein</fullName>
    </submittedName>
</protein>
<comment type="caution">
    <text evidence="2">The sequence shown here is derived from an EMBL/GenBank/DDBJ whole genome shotgun (WGS) entry which is preliminary data.</text>
</comment>
<proteinExistence type="predicted"/>
<dbReference type="EMBL" id="PCRZ01000003">
    <property type="protein sequence ID" value="PIP30157.1"/>
    <property type="molecule type" value="Genomic_DNA"/>
</dbReference>
<feature type="transmembrane region" description="Helical" evidence="1">
    <location>
        <begin position="37"/>
        <end position="59"/>
    </location>
</feature>
<keyword evidence="1" id="KW-0812">Transmembrane</keyword>
<evidence type="ECO:0000256" key="1">
    <source>
        <dbReference type="SAM" id="Phobius"/>
    </source>
</evidence>